<evidence type="ECO:0000256" key="1">
    <source>
        <dbReference type="PROSITE-ProRule" id="PRU00169"/>
    </source>
</evidence>
<evidence type="ECO:0000313" key="7">
    <source>
        <dbReference type="Proteomes" id="UP001169862"/>
    </source>
</evidence>
<reference evidence="6" key="1">
    <citation type="submission" date="2023-07" db="EMBL/GenBank/DDBJ databases">
        <title>Genome content predicts the carbon catabolic preferences of heterotrophic bacteria.</title>
        <authorList>
            <person name="Gralka M."/>
        </authorList>
    </citation>
    <scope>NUCLEOTIDE SEQUENCE</scope>
    <source>
        <strain evidence="6">I2M16</strain>
    </source>
</reference>
<dbReference type="InterPro" id="IPR021800">
    <property type="entry name" value="DUF3369"/>
</dbReference>
<dbReference type="GO" id="GO:0000160">
    <property type="term" value="P:phosphorelay signal transduction system"/>
    <property type="evidence" value="ECO:0007669"/>
    <property type="project" value="InterPro"/>
</dbReference>
<proteinExistence type="predicted"/>
<dbReference type="SMART" id="SM00052">
    <property type="entry name" value="EAL"/>
    <property type="match status" value="1"/>
</dbReference>
<dbReference type="SMART" id="SM00448">
    <property type="entry name" value="REC"/>
    <property type="match status" value="1"/>
</dbReference>
<dbReference type="RefSeq" id="WP_303550073.1">
    <property type="nucleotide sequence ID" value="NZ_JAUOPG010000005.1"/>
</dbReference>
<feature type="domain" description="Response regulatory" evidence="3">
    <location>
        <begin position="25"/>
        <end position="149"/>
    </location>
</feature>
<evidence type="ECO:0000313" key="6">
    <source>
        <dbReference type="EMBL" id="MDO6453756.1"/>
    </source>
</evidence>
<dbReference type="InterPro" id="IPR000160">
    <property type="entry name" value="GGDEF_dom"/>
</dbReference>
<dbReference type="InterPro" id="IPR029787">
    <property type="entry name" value="Nucleotide_cyclase"/>
</dbReference>
<evidence type="ECO:0000259" key="4">
    <source>
        <dbReference type="PROSITE" id="PS50883"/>
    </source>
</evidence>
<dbReference type="PANTHER" id="PTHR33121:SF70">
    <property type="entry name" value="SIGNALING PROTEIN YKOW"/>
    <property type="match status" value="1"/>
</dbReference>
<dbReference type="InterPro" id="IPR011006">
    <property type="entry name" value="CheY-like_superfamily"/>
</dbReference>
<dbReference type="SMART" id="SM00267">
    <property type="entry name" value="GGDEF"/>
    <property type="match status" value="1"/>
</dbReference>
<evidence type="ECO:0000259" key="3">
    <source>
        <dbReference type="PROSITE" id="PS50110"/>
    </source>
</evidence>
<dbReference type="Pfam" id="PF00990">
    <property type="entry name" value="GGDEF"/>
    <property type="match status" value="1"/>
</dbReference>
<feature type="domain" description="EAL" evidence="4">
    <location>
        <begin position="487"/>
        <end position="739"/>
    </location>
</feature>
<organism evidence="6 7">
    <name type="scientific">Neptunomonas phycophila</name>
    <dbReference type="NCBI Taxonomy" id="1572645"/>
    <lineage>
        <taxon>Bacteria</taxon>
        <taxon>Pseudomonadati</taxon>
        <taxon>Pseudomonadota</taxon>
        <taxon>Gammaproteobacteria</taxon>
        <taxon>Oceanospirillales</taxon>
        <taxon>Oceanospirillaceae</taxon>
        <taxon>Neptunomonas</taxon>
    </lineage>
</organism>
<dbReference type="InterPro" id="IPR043128">
    <property type="entry name" value="Rev_trsase/Diguanyl_cyclase"/>
</dbReference>
<dbReference type="PROSITE" id="PS50887">
    <property type="entry name" value="GGDEF"/>
    <property type="match status" value="1"/>
</dbReference>
<dbReference type="GO" id="GO:0071111">
    <property type="term" value="F:cyclic-guanylate-specific phosphodiesterase activity"/>
    <property type="evidence" value="ECO:0007669"/>
    <property type="project" value="InterPro"/>
</dbReference>
<gene>
    <name evidence="6" type="ORF">Q4490_09265</name>
</gene>
<evidence type="ECO:0000256" key="2">
    <source>
        <dbReference type="SAM" id="MobiDB-lite"/>
    </source>
</evidence>
<dbReference type="SUPFAM" id="SSF141868">
    <property type="entry name" value="EAL domain-like"/>
    <property type="match status" value="1"/>
</dbReference>
<feature type="compositionally biased region" description="Polar residues" evidence="2">
    <location>
        <begin position="1"/>
        <end position="13"/>
    </location>
</feature>
<dbReference type="InterPro" id="IPR001633">
    <property type="entry name" value="EAL_dom"/>
</dbReference>
<dbReference type="InterPro" id="IPR050706">
    <property type="entry name" value="Cyclic-di-GMP_PDE-like"/>
</dbReference>
<dbReference type="Pfam" id="PF00563">
    <property type="entry name" value="EAL"/>
    <property type="match status" value="1"/>
</dbReference>
<evidence type="ECO:0000259" key="5">
    <source>
        <dbReference type="PROSITE" id="PS50887"/>
    </source>
</evidence>
<dbReference type="SUPFAM" id="SSF55073">
    <property type="entry name" value="Nucleotide cyclase"/>
    <property type="match status" value="1"/>
</dbReference>
<feature type="region of interest" description="Disordered" evidence="2">
    <location>
        <begin position="1"/>
        <end position="20"/>
    </location>
</feature>
<dbReference type="Proteomes" id="UP001169862">
    <property type="component" value="Unassembled WGS sequence"/>
</dbReference>
<protein>
    <submittedName>
        <fullName evidence="6">EAL domain-containing protein</fullName>
    </submittedName>
</protein>
<name>A0AAW7XHP2_9GAMM</name>
<comment type="caution">
    <text evidence="6">The sequence shown here is derived from an EMBL/GenBank/DDBJ whole genome shotgun (WGS) entry which is preliminary data.</text>
</comment>
<dbReference type="SUPFAM" id="SSF52172">
    <property type="entry name" value="CheY-like"/>
    <property type="match status" value="1"/>
</dbReference>
<dbReference type="InterPro" id="IPR035919">
    <property type="entry name" value="EAL_sf"/>
</dbReference>
<dbReference type="Gene3D" id="3.40.50.2300">
    <property type="match status" value="1"/>
</dbReference>
<dbReference type="Gene3D" id="3.20.20.450">
    <property type="entry name" value="EAL domain"/>
    <property type="match status" value="1"/>
</dbReference>
<dbReference type="PROSITE" id="PS50110">
    <property type="entry name" value="RESPONSE_REGULATORY"/>
    <property type="match status" value="1"/>
</dbReference>
<accession>A0AAW7XHP2</accession>
<sequence length="745" mass="83693">MASESLFSFTQEDSTPRHSKTDHWKILSVEDDSAYQASLAFALENQRIFDRSIVLLKANSASEAADIIATNPDLSVILLDVVMETDDAGLKLVGTIREVLGNANVRIVLLTGQPSMAPRNDVMKRYDIDDYWCKSDLSSDFLQTIIAGNIRTWNHLQELNRAKQGLQMVIDASHQLNFKRNLQEFTQVLLEEISRLLGVEDEGIVCSLVNRSKTPLEKACILAATGKYAVYQQQPLSSITDKPLLTLFQAASWQRQHIFGNKVSILYFENKQIHDKAYIIMVNTERALSEHETYLLEVFSTNISNGFTNLALNNRLSELAYTYATLGIPNRNHFLRSIDNTSEQDKRTAIIGIVKVDDFNDLTLTFGEEFCSDLLRSIYERLKSTTRPLEPIAIISQDSIGLLLNNTSPHDAAFFEQLLTPSFTISGAGHSLSTTVGILDVSVNSNQPIREADRLLRLAEGTVLIANRQKLNYLRFESHMESDISTRAKLLSELRNAIHQQSIFIEIQPKINLHSGSITGFEALARWELNNERIPPDTFILLAETSGLITKLDLLVAEKVAQAIQKMTKAGVSYPIAINASAPDLLHNDYRHKLFEILDEYHINPNQIELEITETKAMRDYHVIAPQLRSMIEMGMKVSLDDFGTGYSSLAYITDLAATGLKVDRSFIQKLTQSEADEKVVDMILHLGRFFDLDVIAEGIETPEQAERLKQMNCPSGQGYLFARPMSVDSAIQWVKLHNKQAPKG</sequence>
<feature type="domain" description="GGDEF" evidence="5">
    <location>
        <begin position="347"/>
        <end position="479"/>
    </location>
</feature>
<dbReference type="AlphaFoldDB" id="A0AAW7XHP2"/>
<dbReference type="EMBL" id="JAUOPG010000005">
    <property type="protein sequence ID" value="MDO6453756.1"/>
    <property type="molecule type" value="Genomic_DNA"/>
</dbReference>
<dbReference type="PANTHER" id="PTHR33121">
    <property type="entry name" value="CYCLIC DI-GMP PHOSPHODIESTERASE PDEF"/>
    <property type="match status" value="1"/>
</dbReference>
<dbReference type="InterPro" id="IPR001789">
    <property type="entry name" value="Sig_transdc_resp-reg_receiver"/>
</dbReference>
<dbReference type="CDD" id="cd01948">
    <property type="entry name" value="EAL"/>
    <property type="match status" value="1"/>
</dbReference>
<keyword evidence="1" id="KW-0597">Phosphoprotein</keyword>
<dbReference type="Gene3D" id="3.30.70.270">
    <property type="match status" value="1"/>
</dbReference>
<dbReference type="PROSITE" id="PS50883">
    <property type="entry name" value="EAL"/>
    <property type="match status" value="1"/>
</dbReference>
<feature type="modified residue" description="4-aspartylphosphate" evidence="1">
    <location>
        <position position="80"/>
    </location>
</feature>
<dbReference type="Pfam" id="PF11849">
    <property type="entry name" value="DUF3369"/>
    <property type="match status" value="1"/>
</dbReference>